<dbReference type="Proteomes" id="UP000619534">
    <property type="component" value="Unassembled WGS sequence"/>
</dbReference>
<dbReference type="PANTHER" id="PTHR18964">
    <property type="entry name" value="ROK (REPRESSOR, ORF, KINASE) FAMILY"/>
    <property type="match status" value="1"/>
</dbReference>
<dbReference type="Gene3D" id="3.30.420.40">
    <property type="match status" value="2"/>
</dbReference>
<dbReference type="EMBL" id="BMCJ01000002">
    <property type="protein sequence ID" value="GGC85136.1"/>
    <property type="molecule type" value="Genomic_DNA"/>
</dbReference>
<dbReference type="SUPFAM" id="SSF53067">
    <property type="entry name" value="Actin-like ATPase domain"/>
    <property type="match status" value="1"/>
</dbReference>
<organism evidence="2 3">
    <name type="scientific">Thalassobacillus devorans</name>
    <dbReference type="NCBI Taxonomy" id="279813"/>
    <lineage>
        <taxon>Bacteria</taxon>
        <taxon>Bacillati</taxon>
        <taxon>Bacillota</taxon>
        <taxon>Bacilli</taxon>
        <taxon>Bacillales</taxon>
        <taxon>Bacillaceae</taxon>
        <taxon>Thalassobacillus</taxon>
    </lineage>
</organism>
<proteinExistence type="inferred from homology"/>
<dbReference type="PANTHER" id="PTHR18964:SF170">
    <property type="entry name" value="SUGAR KINASE"/>
    <property type="match status" value="1"/>
</dbReference>
<dbReference type="Pfam" id="PF00480">
    <property type="entry name" value="ROK"/>
    <property type="match status" value="1"/>
</dbReference>
<gene>
    <name evidence="2" type="ORF">GCM10007216_14800</name>
</gene>
<protein>
    <submittedName>
        <fullName evidence="2">Transcriptional regulator</fullName>
    </submittedName>
</protein>
<evidence type="ECO:0000256" key="1">
    <source>
        <dbReference type="ARBA" id="ARBA00006479"/>
    </source>
</evidence>
<keyword evidence="3" id="KW-1185">Reference proteome</keyword>
<accession>A0ABQ1NUQ7</accession>
<comment type="caution">
    <text evidence="2">The sequence shown here is derived from an EMBL/GenBank/DDBJ whole genome shotgun (WGS) entry which is preliminary data.</text>
</comment>
<dbReference type="RefSeq" id="WP_062442182.1">
    <property type="nucleotide sequence ID" value="NZ_BMCJ01000002.1"/>
</dbReference>
<dbReference type="InterPro" id="IPR000600">
    <property type="entry name" value="ROK"/>
</dbReference>
<name>A0ABQ1NUQ7_9BACI</name>
<dbReference type="InterPro" id="IPR043129">
    <property type="entry name" value="ATPase_NBD"/>
</dbReference>
<comment type="similarity">
    <text evidence="1">Belongs to the ROK (NagC/XylR) family.</text>
</comment>
<reference evidence="3" key="1">
    <citation type="journal article" date="2019" name="Int. J. Syst. Evol. Microbiol.">
        <title>The Global Catalogue of Microorganisms (GCM) 10K type strain sequencing project: providing services to taxonomists for standard genome sequencing and annotation.</title>
        <authorList>
            <consortium name="The Broad Institute Genomics Platform"/>
            <consortium name="The Broad Institute Genome Sequencing Center for Infectious Disease"/>
            <person name="Wu L."/>
            <person name="Ma J."/>
        </authorList>
    </citation>
    <scope>NUCLEOTIDE SEQUENCE [LARGE SCALE GENOMIC DNA]</scope>
    <source>
        <strain evidence="3">CCM 7282</strain>
    </source>
</reference>
<dbReference type="CDD" id="cd24152">
    <property type="entry name" value="ASKHA_NBD_ROK-like"/>
    <property type="match status" value="1"/>
</dbReference>
<evidence type="ECO:0000313" key="2">
    <source>
        <dbReference type="EMBL" id="GGC85136.1"/>
    </source>
</evidence>
<evidence type="ECO:0000313" key="3">
    <source>
        <dbReference type="Proteomes" id="UP000619534"/>
    </source>
</evidence>
<sequence>MTYLLAMDIGGTRTKFGLISNDSKLSTQTVIQTPGSFFELYATLDAYLKKQDQTIHGIAVSSPGSITDSGAVLGYSAVPFLHEVNLLERLHEHYCLPVSVENDANCAALAEKWNGAATNLRTYACIVCGTGIGGAIVMDDHLWKGANLHGGEFGYAIMESDRSTSRLSTWSDLGSSSAISRRLDEVSPGNEQWTGEQAFAAVSQGHKEAKRSIATFFHYLGVGVFNIQYIVDPEKILIGGGITRQPDFLPLLDEAIGSIHSRLPYAKVRPDIGLCHHLADAQLIGAAYVWNKKYRECDQHV</sequence>